<comment type="caution">
    <text evidence="1">The sequence shown here is derived from an EMBL/GenBank/DDBJ whole genome shotgun (WGS) entry which is preliminary data.</text>
</comment>
<evidence type="ECO:0000313" key="2">
    <source>
        <dbReference type="Proteomes" id="UP000214646"/>
    </source>
</evidence>
<organism evidence="1 2">
    <name type="scientific">Fimbriiglobus ruber</name>
    <dbReference type="NCBI Taxonomy" id="1908690"/>
    <lineage>
        <taxon>Bacteria</taxon>
        <taxon>Pseudomonadati</taxon>
        <taxon>Planctomycetota</taxon>
        <taxon>Planctomycetia</taxon>
        <taxon>Gemmatales</taxon>
        <taxon>Gemmataceae</taxon>
        <taxon>Fimbriiglobus</taxon>
    </lineage>
</organism>
<dbReference type="AlphaFoldDB" id="A0A225DIB8"/>
<protein>
    <submittedName>
        <fullName evidence="1">Uncharacterized protein</fullName>
    </submittedName>
</protein>
<dbReference type="EMBL" id="NIDE01000017">
    <property type="protein sequence ID" value="OWK35857.1"/>
    <property type="molecule type" value="Genomic_DNA"/>
</dbReference>
<dbReference type="Proteomes" id="UP000214646">
    <property type="component" value="Unassembled WGS sequence"/>
</dbReference>
<accession>A0A225DIB8</accession>
<name>A0A225DIB8_9BACT</name>
<keyword evidence="2" id="KW-1185">Reference proteome</keyword>
<reference evidence="2" key="1">
    <citation type="submission" date="2017-06" db="EMBL/GenBank/DDBJ databases">
        <title>Genome analysis of Fimbriiglobus ruber SP5, the first member of the order Planctomycetales with confirmed chitinolytic capability.</title>
        <authorList>
            <person name="Ravin N.V."/>
            <person name="Rakitin A.L."/>
            <person name="Ivanova A.A."/>
            <person name="Beletsky A.V."/>
            <person name="Kulichevskaya I.S."/>
            <person name="Mardanov A.V."/>
            <person name="Dedysh S.N."/>
        </authorList>
    </citation>
    <scope>NUCLEOTIDE SEQUENCE [LARGE SCALE GENOMIC DNA]</scope>
    <source>
        <strain evidence="2">SP5</strain>
    </source>
</reference>
<proteinExistence type="predicted"/>
<sequence length="38" mass="4244">MSIQVRLVLETRDFSAKSAKNPTGRHLECGALPPLLFF</sequence>
<gene>
    <name evidence="1" type="ORF">FRUB_08420</name>
</gene>
<evidence type="ECO:0000313" key="1">
    <source>
        <dbReference type="EMBL" id="OWK35857.1"/>
    </source>
</evidence>